<reference evidence="3" key="1">
    <citation type="journal article" date="2019" name="Int. J. Syst. Evol. Microbiol.">
        <title>The Global Catalogue of Microorganisms (GCM) 10K type strain sequencing project: providing services to taxonomists for standard genome sequencing and annotation.</title>
        <authorList>
            <consortium name="The Broad Institute Genomics Platform"/>
            <consortium name="The Broad Institute Genome Sequencing Center for Infectious Disease"/>
            <person name="Wu L."/>
            <person name="Ma J."/>
        </authorList>
    </citation>
    <scope>NUCLEOTIDE SEQUENCE [LARGE SCALE GENOMIC DNA]</scope>
    <source>
        <strain evidence="3">IBRC-M 10908</strain>
    </source>
</reference>
<dbReference type="Pfam" id="PF18735">
    <property type="entry name" value="HEPN_RiboL-PSP"/>
    <property type="match status" value="1"/>
</dbReference>
<dbReference type="RefSeq" id="WP_380618542.1">
    <property type="nucleotide sequence ID" value="NZ_JBHSDK010000008.1"/>
</dbReference>
<feature type="domain" description="RiboL-PSP-HEPN" evidence="1">
    <location>
        <begin position="36"/>
        <end position="194"/>
    </location>
</feature>
<protein>
    <submittedName>
        <fullName evidence="2">HEPN domain-containing protein</fullName>
    </submittedName>
</protein>
<sequence length="214" mass="24391">MTRLRRTNSFKVFQTNIERSRSFLRIFKMDRKRGHPTSDEKELLRGCLVFAIGALDAYLSDLILEIVPYYRSGDRHMESAFKQIAKDDPGLALRVALTESSDAAKVEFRNALEGWLESKSFQGFAKLANALSYLGCQWKEQDFDAETGMGTATELNRITKERNNIVHNGAKPYVKLNSAENMVAFIEKIATIVDLKVREALILGDWDTDMKFQL</sequence>
<proteinExistence type="predicted"/>
<keyword evidence="3" id="KW-1185">Reference proteome</keyword>
<organism evidence="2 3">
    <name type="scientific">Salininema proteolyticum</name>
    <dbReference type="NCBI Taxonomy" id="1607685"/>
    <lineage>
        <taxon>Bacteria</taxon>
        <taxon>Bacillati</taxon>
        <taxon>Actinomycetota</taxon>
        <taxon>Actinomycetes</taxon>
        <taxon>Glycomycetales</taxon>
        <taxon>Glycomycetaceae</taxon>
        <taxon>Salininema</taxon>
    </lineage>
</organism>
<dbReference type="Proteomes" id="UP001595823">
    <property type="component" value="Unassembled WGS sequence"/>
</dbReference>
<accession>A0ABV8TVJ9</accession>
<evidence type="ECO:0000313" key="2">
    <source>
        <dbReference type="EMBL" id="MFC4334642.1"/>
    </source>
</evidence>
<evidence type="ECO:0000259" key="1">
    <source>
        <dbReference type="Pfam" id="PF18735"/>
    </source>
</evidence>
<comment type="caution">
    <text evidence="2">The sequence shown here is derived from an EMBL/GenBank/DDBJ whole genome shotgun (WGS) entry which is preliminary data.</text>
</comment>
<dbReference type="InterPro" id="IPR041519">
    <property type="entry name" value="HEPN_RiboL-PSP"/>
</dbReference>
<evidence type="ECO:0000313" key="3">
    <source>
        <dbReference type="Proteomes" id="UP001595823"/>
    </source>
</evidence>
<gene>
    <name evidence="2" type="ORF">ACFPET_05460</name>
</gene>
<dbReference type="EMBL" id="JBHSDK010000008">
    <property type="protein sequence ID" value="MFC4334642.1"/>
    <property type="molecule type" value="Genomic_DNA"/>
</dbReference>
<name>A0ABV8TVJ9_9ACTN</name>